<keyword evidence="4 7" id="KW-1133">Transmembrane helix</keyword>
<keyword evidence="2 7" id="KW-0812">Transmembrane</keyword>
<keyword evidence="3 8" id="KW-0732">Signal</keyword>
<dbReference type="OrthoDB" id="27095at2759"/>
<feature type="region of interest" description="Disordered" evidence="6">
    <location>
        <begin position="178"/>
        <end position="225"/>
    </location>
</feature>
<feature type="domain" description="ER membrane protein complex subunit 7 beta-sandwich" evidence="9">
    <location>
        <begin position="38"/>
        <end position="144"/>
    </location>
</feature>
<feature type="signal peptide" evidence="8">
    <location>
        <begin position="1"/>
        <end position="17"/>
    </location>
</feature>
<dbReference type="GO" id="GO:0072546">
    <property type="term" value="C:EMC complex"/>
    <property type="evidence" value="ECO:0007669"/>
    <property type="project" value="TreeGrafter"/>
</dbReference>
<organism evidence="10 11">
    <name type="scientific">Cylindrobasidium torrendii FP15055 ss-10</name>
    <dbReference type="NCBI Taxonomy" id="1314674"/>
    <lineage>
        <taxon>Eukaryota</taxon>
        <taxon>Fungi</taxon>
        <taxon>Dikarya</taxon>
        <taxon>Basidiomycota</taxon>
        <taxon>Agaricomycotina</taxon>
        <taxon>Agaricomycetes</taxon>
        <taxon>Agaricomycetidae</taxon>
        <taxon>Agaricales</taxon>
        <taxon>Marasmiineae</taxon>
        <taxon>Physalacriaceae</taxon>
        <taxon>Cylindrobasidium</taxon>
    </lineage>
</organism>
<keyword evidence="11" id="KW-1185">Reference proteome</keyword>
<name>A0A0D7BR86_9AGAR</name>
<dbReference type="Proteomes" id="UP000054007">
    <property type="component" value="Unassembled WGS sequence"/>
</dbReference>
<keyword evidence="5 7" id="KW-0472">Membrane</keyword>
<reference evidence="10 11" key="1">
    <citation type="journal article" date="2015" name="Fungal Genet. Biol.">
        <title>Evolution of novel wood decay mechanisms in Agaricales revealed by the genome sequences of Fistulina hepatica and Cylindrobasidium torrendii.</title>
        <authorList>
            <person name="Floudas D."/>
            <person name="Held B.W."/>
            <person name="Riley R."/>
            <person name="Nagy L.G."/>
            <person name="Koehler G."/>
            <person name="Ransdell A.S."/>
            <person name="Younus H."/>
            <person name="Chow J."/>
            <person name="Chiniquy J."/>
            <person name="Lipzen A."/>
            <person name="Tritt A."/>
            <person name="Sun H."/>
            <person name="Haridas S."/>
            <person name="LaButti K."/>
            <person name="Ohm R.A."/>
            <person name="Kues U."/>
            <person name="Blanchette R.A."/>
            <person name="Grigoriev I.V."/>
            <person name="Minto R.E."/>
            <person name="Hibbett D.S."/>
        </authorList>
    </citation>
    <scope>NUCLEOTIDE SEQUENCE [LARGE SCALE GENOMIC DNA]</scope>
    <source>
        <strain evidence="10 11">FP15055 ss-10</strain>
    </source>
</reference>
<dbReference type="InterPro" id="IPR039163">
    <property type="entry name" value="EMC7"/>
</dbReference>
<evidence type="ECO:0000259" key="9">
    <source>
        <dbReference type="Pfam" id="PF09430"/>
    </source>
</evidence>
<dbReference type="PANTHER" id="PTHR13605">
    <property type="entry name" value="ER MEMBRANE PROTEIN COMPLEX SUBUNIT 7"/>
    <property type="match status" value="1"/>
</dbReference>
<dbReference type="EMBL" id="KN880446">
    <property type="protein sequence ID" value="KIY72136.1"/>
    <property type="molecule type" value="Genomic_DNA"/>
</dbReference>
<evidence type="ECO:0000256" key="7">
    <source>
        <dbReference type="SAM" id="Phobius"/>
    </source>
</evidence>
<dbReference type="PANTHER" id="PTHR13605:SF4">
    <property type="entry name" value="ER MEMBRANE PROTEIN COMPLEX SUBUNIT 7"/>
    <property type="match status" value="1"/>
</dbReference>
<dbReference type="AlphaFoldDB" id="A0A0D7BR86"/>
<evidence type="ECO:0000256" key="3">
    <source>
        <dbReference type="ARBA" id="ARBA00022729"/>
    </source>
</evidence>
<comment type="subcellular location">
    <subcellularLocation>
        <location evidence="1">Membrane</location>
        <topology evidence="1">Single-pass membrane protein</topology>
    </subcellularLocation>
</comment>
<evidence type="ECO:0000256" key="2">
    <source>
        <dbReference type="ARBA" id="ARBA00022692"/>
    </source>
</evidence>
<dbReference type="Pfam" id="PF09430">
    <property type="entry name" value="EMC7_beta-sandw"/>
    <property type="match status" value="1"/>
</dbReference>
<proteinExistence type="predicted"/>
<dbReference type="InterPro" id="IPR019008">
    <property type="entry name" value="Beta_sandwich_EMC7"/>
</dbReference>
<accession>A0A0D7BR86</accession>
<protein>
    <recommendedName>
        <fullName evidence="9">ER membrane protein complex subunit 7 beta-sandwich domain-containing protein</fullName>
    </recommendedName>
</protein>
<evidence type="ECO:0000313" key="11">
    <source>
        <dbReference type="Proteomes" id="UP000054007"/>
    </source>
</evidence>
<evidence type="ECO:0000256" key="6">
    <source>
        <dbReference type="SAM" id="MobiDB-lite"/>
    </source>
</evidence>
<evidence type="ECO:0000313" key="10">
    <source>
        <dbReference type="EMBL" id="KIY72136.1"/>
    </source>
</evidence>
<evidence type="ECO:0000256" key="5">
    <source>
        <dbReference type="ARBA" id="ARBA00023136"/>
    </source>
</evidence>
<feature type="transmembrane region" description="Helical" evidence="7">
    <location>
        <begin position="141"/>
        <end position="159"/>
    </location>
</feature>
<evidence type="ECO:0000256" key="1">
    <source>
        <dbReference type="ARBA" id="ARBA00004167"/>
    </source>
</evidence>
<feature type="chain" id="PRO_5002317469" description="ER membrane protein complex subunit 7 beta-sandwich domain-containing protein" evidence="8">
    <location>
        <begin position="18"/>
        <end position="225"/>
    </location>
</feature>
<evidence type="ECO:0000256" key="4">
    <source>
        <dbReference type="ARBA" id="ARBA00022989"/>
    </source>
</evidence>
<evidence type="ECO:0000256" key="8">
    <source>
        <dbReference type="SAM" id="SignalP"/>
    </source>
</evidence>
<sequence length="225" mass="25148">MLHRLLSFMALLSLVWAVDVSGRIRWNDACPNFEALGPTRVTLDRQYSANIIRNGTFTIYDVPEGVYIFSVLSHDFVFDEMRVDVLADSLVEVRPYALATRLNPPAPRLLSYPMMLFPRSRNAYFVQPESFDITSMLKSPMILMMLVTGGLVLGMPYLMKNMDPEQLEEFKEQQARMAKMQSAMTSGDFKSGLSALMTGGEEPEAGPSKAIASPPTKAKGKPKKK</sequence>
<dbReference type="STRING" id="1314674.A0A0D7BR86"/>
<gene>
    <name evidence="10" type="ORF">CYLTODRAFT_486539</name>
</gene>